<dbReference type="EMBL" id="BLLK01000057">
    <property type="protein sequence ID" value="GFH57148.1"/>
    <property type="molecule type" value="Genomic_DNA"/>
</dbReference>
<evidence type="ECO:0000313" key="2">
    <source>
        <dbReference type="Proteomes" id="UP001054902"/>
    </source>
</evidence>
<dbReference type="AlphaFoldDB" id="A0AAD3D3N4"/>
<protein>
    <recommendedName>
        <fullName evidence="3">Leucine-rich repeat domain-containing protein</fullName>
    </recommendedName>
</protein>
<dbReference type="Pfam" id="PF13306">
    <property type="entry name" value="LRR_5"/>
    <property type="match status" value="1"/>
</dbReference>
<proteinExistence type="predicted"/>
<evidence type="ECO:0000313" key="1">
    <source>
        <dbReference type="EMBL" id="GFH57148.1"/>
    </source>
</evidence>
<name>A0AAD3D3N4_9STRA</name>
<evidence type="ECO:0008006" key="3">
    <source>
        <dbReference type="Google" id="ProtNLM"/>
    </source>
</evidence>
<comment type="caution">
    <text evidence="1">The sequence shown here is derived from an EMBL/GenBank/DDBJ whole genome shotgun (WGS) entry which is preliminary data.</text>
</comment>
<dbReference type="SUPFAM" id="SSF52058">
    <property type="entry name" value="L domain-like"/>
    <property type="match status" value="1"/>
</dbReference>
<keyword evidence="2" id="KW-1185">Reference proteome</keyword>
<dbReference type="Proteomes" id="UP001054902">
    <property type="component" value="Unassembled WGS sequence"/>
</dbReference>
<dbReference type="InterPro" id="IPR026906">
    <property type="entry name" value="LRR_5"/>
</dbReference>
<gene>
    <name evidence="1" type="ORF">CTEN210_13624</name>
</gene>
<sequence length="182" mass="21007">MADSVIRIKEAAFSFCSSLTYIKFSINLEVIEDNAFHYCDLTSVFIPPRCREIGDYVFRANCNLTLFHVHSNVELGVFLLSGTKLTQESRFGGDYIYSEEVNDWIKNINNNEKYSLHRACSSYQPLKEVIHTIIQQQGLQSFAMKNEIGITPSRYLKENPFANVTEKDIIRDYILKKMGELE</sequence>
<reference evidence="1 2" key="1">
    <citation type="journal article" date="2021" name="Sci. Rep.">
        <title>The genome of the diatom Chaetoceros tenuissimus carries an ancient integrated fragment of an extant virus.</title>
        <authorList>
            <person name="Hongo Y."/>
            <person name="Kimura K."/>
            <person name="Takaki Y."/>
            <person name="Yoshida Y."/>
            <person name="Baba S."/>
            <person name="Kobayashi G."/>
            <person name="Nagasaki K."/>
            <person name="Hano T."/>
            <person name="Tomaru Y."/>
        </authorList>
    </citation>
    <scope>NUCLEOTIDE SEQUENCE [LARGE SCALE GENOMIC DNA]</scope>
    <source>
        <strain evidence="1 2">NIES-3715</strain>
    </source>
</reference>
<dbReference type="InterPro" id="IPR032675">
    <property type="entry name" value="LRR_dom_sf"/>
</dbReference>
<organism evidence="1 2">
    <name type="scientific">Chaetoceros tenuissimus</name>
    <dbReference type="NCBI Taxonomy" id="426638"/>
    <lineage>
        <taxon>Eukaryota</taxon>
        <taxon>Sar</taxon>
        <taxon>Stramenopiles</taxon>
        <taxon>Ochrophyta</taxon>
        <taxon>Bacillariophyta</taxon>
        <taxon>Coscinodiscophyceae</taxon>
        <taxon>Chaetocerotophycidae</taxon>
        <taxon>Chaetocerotales</taxon>
        <taxon>Chaetocerotaceae</taxon>
        <taxon>Chaetoceros</taxon>
    </lineage>
</organism>
<dbReference type="Gene3D" id="3.80.10.10">
    <property type="entry name" value="Ribonuclease Inhibitor"/>
    <property type="match status" value="1"/>
</dbReference>
<accession>A0AAD3D3N4</accession>